<proteinExistence type="predicted"/>
<organism evidence="2 3">
    <name type="scientific">Romeriopsis navalis LEGE 11480</name>
    <dbReference type="NCBI Taxonomy" id="2777977"/>
    <lineage>
        <taxon>Bacteria</taxon>
        <taxon>Bacillati</taxon>
        <taxon>Cyanobacteriota</taxon>
        <taxon>Cyanophyceae</taxon>
        <taxon>Leptolyngbyales</taxon>
        <taxon>Leptolyngbyaceae</taxon>
        <taxon>Romeriopsis</taxon>
        <taxon>Romeriopsis navalis</taxon>
    </lineage>
</organism>
<dbReference type="AlphaFoldDB" id="A0A928VLV5"/>
<evidence type="ECO:0000313" key="2">
    <source>
        <dbReference type="EMBL" id="MBE9029021.1"/>
    </source>
</evidence>
<evidence type="ECO:0000256" key="1">
    <source>
        <dbReference type="SAM" id="Phobius"/>
    </source>
</evidence>
<reference evidence="2" key="1">
    <citation type="submission" date="2020-10" db="EMBL/GenBank/DDBJ databases">
        <authorList>
            <person name="Castelo-Branco R."/>
            <person name="Eusebio N."/>
            <person name="Adriana R."/>
            <person name="Vieira A."/>
            <person name="Brugerolle De Fraissinette N."/>
            <person name="Rezende De Castro R."/>
            <person name="Schneider M.P."/>
            <person name="Vasconcelos V."/>
            <person name="Leao P.N."/>
        </authorList>
    </citation>
    <scope>NUCLEOTIDE SEQUENCE</scope>
    <source>
        <strain evidence="2">LEGE 11480</strain>
    </source>
</reference>
<feature type="transmembrane region" description="Helical" evidence="1">
    <location>
        <begin position="20"/>
        <end position="38"/>
    </location>
</feature>
<dbReference type="Proteomes" id="UP000625316">
    <property type="component" value="Unassembled WGS sequence"/>
</dbReference>
<comment type="caution">
    <text evidence="2">The sequence shown here is derived from an EMBL/GenBank/DDBJ whole genome shotgun (WGS) entry which is preliminary data.</text>
</comment>
<dbReference type="RefSeq" id="WP_264323841.1">
    <property type="nucleotide sequence ID" value="NZ_JADEXQ010000010.1"/>
</dbReference>
<keyword evidence="3" id="KW-1185">Reference proteome</keyword>
<keyword evidence="1" id="KW-1133">Transmembrane helix</keyword>
<keyword evidence="1" id="KW-0812">Transmembrane</keyword>
<protein>
    <submittedName>
        <fullName evidence="2">Uncharacterized protein</fullName>
    </submittedName>
</protein>
<gene>
    <name evidence="2" type="ORF">IQ266_04500</name>
</gene>
<sequence>MSRKIIPTQANPHGHGLKSGALVIGAGLIGTMAMLGSAPQAAMAQRSLNGKLPVSTNDPVCVMRERQIKAGKWRTLEKFWNSKGTAYFRSPSRAKIRVRYGKGWLSKNRQKKTLNGGSYQKLSVGKWSLSYARMQMKVPRTTNVTYMVCSRGLAQNSPRLRF</sequence>
<name>A0A928VLV5_9CYAN</name>
<keyword evidence="1" id="KW-0472">Membrane</keyword>
<evidence type="ECO:0000313" key="3">
    <source>
        <dbReference type="Proteomes" id="UP000625316"/>
    </source>
</evidence>
<accession>A0A928VLV5</accession>
<dbReference type="EMBL" id="JADEXQ010000010">
    <property type="protein sequence ID" value="MBE9029021.1"/>
    <property type="molecule type" value="Genomic_DNA"/>
</dbReference>